<reference evidence="13" key="1">
    <citation type="submission" date="2020-08" db="EMBL/GenBank/DDBJ databases">
        <title>Multicomponent nature underlies the extraordinary mechanical properties of spider dragline silk.</title>
        <authorList>
            <person name="Kono N."/>
            <person name="Nakamura H."/>
            <person name="Mori M."/>
            <person name="Yoshida Y."/>
            <person name="Ohtoshi R."/>
            <person name="Malay A.D."/>
            <person name="Moran D.A.P."/>
            <person name="Tomita M."/>
            <person name="Numata K."/>
            <person name="Arakawa K."/>
        </authorList>
    </citation>
    <scope>NUCLEOTIDE SEQUENCE</scope>
</reference>
<name>A0A8X6QKX6_NEPPI</name>
<evidence type="ECO:0000259" key="12">
    <source>
        <dbReference type="SMART" id="SM01333"/>
    </source>
</evidence>
<evidence type="ECO:0000256" key="10">
    <source>
        <dbReference type="ARBA" id="ARBA00049431"/>
    </source>
</evidence>
<evidence type="ECO:0000256" key="5">
    <source>
        <dbReference type="ARBA" id="ARBA00022833"/>
    </source>
</evidence>
<dbReference type="Proteomes" id="UP000887013">
    <property type="component" value="Unassembled WGS sequence"/>
</dbReference>
<comment type="cofactor">
    <cofactor evidence="11">
        <name>Fe(2+)</name>
        <dbReference type="ChEBI" id="CHEBI:29033"/>
    </cofactor>
    <text evidence="11">Binds 1 Fe(2+) ion per subunit.</text>
</comment>
<evidence type="ECO:0000313" key="13">
    <source>
        <dbReference type="EMBL" id="GFU19099.1"/>
    </source>
</evidence>
<dbReference type="GO" id="GO:0045944">
    <property type="term" value="P:positive regulation of transcription by RNA polymerase II"/>
    <property type="evidence" value="ECO:0007669"/>
    <property type="project" value="TreeGrafter"/>
</dbReference>
<keyword evidence="8 11" id="KW-0408">Iron</keyword>
<dbReference type="PANTHER" id="PTHR23358:SF6">
    <property type="entry name" value="METHYLCYTOSINE DIOXYGENASE TET"/>
    <property type="match status" value="1"/>
</dbReference>
<keyword evidence="5 11" id="KW-0862">Zinc</keyword>
<dbReference type="EMBL" id="BMAW01126976">
    <property type="protein sequence ID" value="GFU19099.1"/>
    <property type="molecule type" value="Genomic_DNA"/>
</dbReference>
<evidence type="ECO:0000256" key="2">
    <source>
        <dbReference type="ARBA" id="ARBA00007502"/>
    </source>
</evidence>
<evidence type="ECO:0000256" key="8">
    <source>
        <dbReference type="ARBA" id="ARBA00023004"/>
    </source>
</evidence>
<comment type="catalytic activity">
    <reaction evidence="10 11">
        <text>a 5-hydroxymethyl-2'-deoxycytidine in DNA + 2-oxoglutarate + O2 = a 5-formyl-2'-deoxycytidine in DNA + succinate + CO2 + H2O</text>
        <dbReference type="Rhea" id="RHEA:53828"/>
        <dbReference type="Rhea" id="RHEA-COMP:13315"/>
        <dbReference type="Rhea" id="RHEA-COMP:13656"/>
        <dbReference type="ChEBI" id="CHEBI:15377"/>
        <dbReference type="ChEBI" id="CHEBI:15379"/>
        <dbReference type="ChEBI" id="CHEBI:16526"/>
        <dbReference type="ChEBI" id="CHEBI:16810"/>
        <dbReference type="ChEBI" id="CHEBI:30031"/>
        <dbReference type="ChEBI" id="CHEBI:136731"/>
        <dbReference type="ChEBI" id="CHEBI:137731"/>
        <dbReference type="EC" id="1.14.11.80"/>
    </reaction>
</comment>
<dbReference type="PANTHER" id="PTHR23358">
    <property type="entry name" value="METHYLCYTOSINE DIOXYGENASE TET"/>
    <property type="match status" value="1"/>
</dbReference>
<dbReference type="OrthoDB" id="6434601at2759"/>
<feature type="non-terminal residue" evidence="13">
    <location>
        <position position="257"/>
    </location>
</feature>
<dbReference type="GO" id="GO:0141166">
    <property type="term" value="P:chromosomal 5-methylcytosine DNA demethylation pathway"/>
    <property type="evidence" value="ECO:0007669"/>
    <property type="project" value="UniProtKB-UniRule"/>
</dbReference>
<evidence type="ECO:0000256" key="3">
    <source>
        <dbReference type="ARBA" id="ARBA00022454"/>
    </source>
</evidence>
<keyword evidence="3" id="KW-0158">Chromosome</keyword>
<dbReference type="InterPro" id="IPR046942">
    <property type="entry name" value="TET_oxygenase"/>
</dbReference>
<dbReference type="GO" id="GO:0008270">
    <property type="term" value="F:zinc ion binding"/>
    <property type="evidence" value="ECO:0007669"/>
    <property type="project" value="UniProtKB-UniRule"/>
</dbReference>
<evidence type="ECO:0000256" key="11">
    <source>
        <dbReference type="RuleBase" id="RU367064"/>
    </source>
</evidence>
<dbReference type="GO" id="GO:0005694">
    <property type="term" value="C:chromosome"/>
    <property type="evidence" value="ECO:0007669"/>
    <property type="project" value="UniProtKB-SubCell"/>
</dbReference>
<feature type="domain" description="Methylcytosine dioxygenase TET1-3 oxygenase" evidence="12">
    <location>
        <begin position="155"/>
        <end position="257"/>
    </location>
</feature>
<comment type="function">
    <text evidence="11">Dioxygenase that catalyzes the conversion of the modified genomic base 5-methylcytosine (5mC) into 5-hydroxymethylcytosine (5hmC) and plays a key role in epigenetic chromatin reprogramming during embryonic development.</text>
</comment>
<accession>A0A8X6QKX6</accession>
<evidence type="ECO:0000256" key="4">
    <source>
        <dbReference type="ARBA" id="ARBA00022723"/>
    </source>
</evidence>
<comment type="similarity">
    <text evidence="2 11">Belongs to the TET family.</text>
</comment>
<dbReference type="Pfam" id="PF12851">
    <property type="entry name" value="Tet_JBP"/>
    <property type="match status" value="1"/>
</dbReference>
<comment type="catalytic activity">
    <reaction evidence="9 11">
        <text>a 5-formyl-2'-deoxycytidine in DNA + 2-oxoglutarate + O2 = a 5-carboxyl-2'-deoxycytidine in DNA + succinate + CO2 + H(+)</text>
        <dbReference type="Rhea" id="RHEA:53832"/>
        <dbReference type="Rhea" id="RHEA-COMP:13656"/>
        <dbReference type="Rhea" id="RHEA-COMP:13657"/>
        <dbReference type="ChEBI" id="CHEBI:15378"/>
        <dbReference type="ChEBI" id="CHEBI:15379"/>
        <dbReference type="ChEBI" id="CHEBI:16526"/>
        <dbReference type="ChEBI" id="CHEBI:16810"/>
        <dbReference type="ChEBI" id="CHEBI:30031"/>
        <dbReference type="ChEBI" id="CHEBI:137731"/>
        <dbReference type="ChEBI" id="CHEBI:137732"/>
        <dbReference type="EC" id="1.14.11.80"/>
    </reaction>
</comment>
<comment type="caution">
    <text evidence="13">The sequence shown here is derived from an EMBL/GenBank/DDBJ whole genome shotgun (WGS) entry which is preliminary data.</text>
</comment>
<evidence type="ECO:0000256" key="1">
    <source>
        <dbReference type="ARBA" id="ARBA00004286"/>
    </source>
</evidence>
<organism evidence="13 14">
    <name type="scientific">Nephila pilipes</name>
    <name type="common">Giant wood spider</name>
    <name type="synonym">Nephila maculata</name>
    <dbReference type="NCBI Taxonomy" id="299642"/>
    <lineage>
        <taxon>Eukaryota</taxon>
        <taxon>Metazoa</taxon>
        <taxon>Ecdysozoa</taxon>
        <taxon>Arthropoda</taxon>
        <taxon>Chelicerata</taxon>
        <taxon>Arachnida</taxon>
        <taxon>Araneae</taxon>
        <taxon>Araneomorphae</taxon>
        <taxon>Entelegynae</taxon>
        <taxon>Araneoidea</taxon>
        <taxon>Nephilidae</taxon>
        <taxon>Nephila</taxon>
    </lineage>
</organism>
<comment type="catalytic activity">
    <reaction evidence="11">
        <text>a 5-methyl-2'-deoxycytidine in DNA + 2-oxoglutarate + O2 = a 5-hydroxymethyl-2'-deoxycytidine in DNA + succinate + CO2</text>
        <dbReference type="Rhea" id="RHEA:52636"/>
        <dbReference type="Rhea" id="RHEA-COMP:11370"/>
        <dbReference type="Rhea" id="RHEA-COMP:13315"/>
        <dbReference type="ChEBI" id="CHEBI:15379"/>
        <dbReference type="ChEBI" id="CHEBI:16526"/>
        <dbReference type="ChEBI" id="CHEBI:16810"/>
        <dbReference type="ChEBI" id="CHEBI:30031"/>
        <dbReference type="ChEBI" id="CHEBI:85454"/>
        <dbReference type="ChEBI" id="CHEBI:136731"/>
        <dbReference type="EC" id="1.14.11.80"/>
    </reaction>
</comment>
<dbReference type="EC" id="1.14.11.80" evidence="11"/>
<dbReference type="AlphaFoldDB" id="A0A8X6QKX6"/>
<dbReference type="InterPro" id="IPR024779">
    <property type="entry name" value="2OGFeDO_JBP1/TET_oxygenase_dom"/>
</dbReference>
<evidence type="ECO:0000256" key="9">
    <source>
        <dbReference type="ARBA" id="ARBA00047840"/>
    </source>
</evidence>
<evidence type="ECO:0000313" key="14">
    <source>
        <dbReference type="Proteomes" id="UP000887013"/>
    </source>
</evidence>
<dbReference type="InterPro" id="IPR040175">
    <property type="entry name" value="TET1/2/3"/>
</dbReference>
<sequence length="257" mass="28831">MDLLLPSEKLPYYTHLGSGSSVSAIRELMECRSGEKGKAIRIEKLLYSGKEGKTSQGCPLAKWIIRRSGPEEKLLTVIRHRPGHTCPTAYIIIAMVAWEGVSEHVADMLYKTVVYKTVNFGIPTQRKCGTNEMRTCACQGLDPETCGASFSFGCSWSMYYNGCKFARSKNARKFKLTEKDEEKELDDKLQTLASDVSLLYKRMAPESFYNQTEFEQQASDCRLGIKKGRPFSGVTACIDYCAHSHKDLQNMNNGCTV</sequence>
<dbReference type="GO" id="GO:0005634">
    <property type="term" value="C:nucleus"/>
    <property type="evidence" value="ECO:0007669"/>
    <property type="project" value="UniProtKB-UniRule"/>
</dbReference>
<comment type="subcellular location">
    <subcellularLocation>
        <location evidence="1">Chromosome</location>
    </subcellularLocation>
</comment>
<dbReference type="GO" id="GO:0070579">
    <property type="term" value="F:DNA 5-methylcytosine dioxygenase activity"/>
    <property type="evidence" value="ECO:0007669"/>
    <property type="project" value="UniProtKB-UniRule"/>
</dbReference>
<dbReference type="SMART" id="SM01333">
    <property type="entry name" value="Tet_JBP"/>
    <property type="match status" value="1"/>
</dbReference>
<evidence type="ECO:0000256" key="6">
    <source>
        <dbReference type="ARBA" id="ARBA00022964"/>
    </source>
</evidence>
<gene>
    <name evidence="13" type="primary">TET2</name>
    <name evidence="13" type="ORF">NPIL_649711</name>
</gene>
<keyword evidence="7 11" id="KW-0560">Oxidoreductase</keyword>
<keyword evidence="14" id="KW-1185">Reference proteome</keyword>
<comment type="cofactor">
    <cofactor evidence="11">
        <name>Zn(2+)</name>
        <dbReference type="ChEBI" id="CHEBI:29105"/>
    </cofactor>
    <text evidence="11">The zinc ions have a structural role.</text>
</comment>
<protein>
    <recommendedName>
        <fullName evidence="11">Methylcytosine dioxygenase TET</fullName>
        <ecNumber evidence="11">1.14.11.80</ecNumber>
    </recommendedName>
</protein>
<proteinExistence type="inferred from homology"/>
<keyword evidence="4 11" id="KW-0479">Metal-binding</keyword>
<dbReference type="GO" id="GO:0040029">
    <property type="term" value="P:epigenetic regulation of gene expression"/>
    <property type="evidence" value="ECO:0007669"/>
    <property type="project" value="InterPro"/>
</dbReference>
<keyword evidence="6 11" id="KW-0223">Dioxygenase</keyword>
<evidence type="ECO:0000256" key="7">
    <source>
        <dbReference type="ARBA" id="ARBA00023002"/>
    </source>
</evidence>